<proteinExistence type="predicted"/>
<dbReference type="OrthoDB" id="2423195at2759"/>
<gene>
    <name evidence="2" type="ORF">JVT61DRAFT_6116</name>
</gene>
<reference evidence="2" key="1">
    <citation type="submission" date="2021-03" db="EMBL/GenBank/DDBJ databases">
        <title>Evolutionary innovations through gain and loss of genes in the ectomycorrhizal Boletales.</title>
        <authorList>
            <person name="Wu G."/>
            <person name="Miyauchi S."/>
            <person name="Morin E."/>
            <person name="Yang Z.-L."/>
            <person name="Xu J."/>
            <person name="Martin F.M."/>
        </authorList>
    </citation>
    <scope>NUCLEOTIDE SEQUENCE</scope>
    <source>
        <strain evidence="2">BR01</strain>
    </source>
</reference>
<dbReference type="AlphaFoldDB" id="A0A8I2YLN9"/>
<organism evidence="2 3">
    <name type="scientific">Boletus reticuloceps</name>
    <dbReference type="NCBI Taxonomy" id="495285"/>
    <lineage>
        <taxon>Eukaryota</taxon>
        <taxon>Fungi</taxon>
        <taxon>Dikarya</taxon>
        <taxon>Basidiomycota</taxon>
        <taxon>Agaricomycotina</taxon>
        <taxon>Agaricomycetes</taxon>
        <taxon>Agaricomycetidae</taxon>
        <taxon>Boletales</taxon>
        <taxon>Boletineae</taxon>
        <taxon>Boletaceae</taxon>
        <taxon>Boletoideae</taxon>
        <taxon>Boletus</taxon>
    </lineage>
</organism>
<evidence type="ECO:0000256" key="1">
    <source>
        <dbReference type="SAM" id="MobiDB-lite"/>
    </source>
</evidence>
<feature type="compositionally biased region" description="Basic and acidic residues" evidence="1">
    <location>
        <begin position="143"/>
        <end position="156"/>
    </location>
</feature>
<sequence length="195" mass="21979">MVISIPSCRHTFTVETLDGHCGMSEFHSCGANGKWLGLLSPTGYRRPPTCPTCRSEITAPRYGRVFKRANLDILEPNVAAQMSLSLGIVQTSLESVSISSKKDELLNAAATIDLRFKDKTEEKKRMSQNRTRTKTLNSTKDAPISEREINPADRPHKWPRRAQHIRRRGKLRCRACMMAKSVRLSVILLHLPETP</sequence>
<keyword evidence="3" id="KW-1185">Reference proteome</keyword>
<dbReference type="Proteomes" id="UP000683000">
    <property type="component" value="Unassembled WGS sequence"/>
</dbReference>
<evidence type="ECO:0000313" key="2">
    <source>
        <dbReference type="EMBL" id="KAG6373952.1"/>
    </source>
</evidence>
<protein>
    <submittedName>
        <fullName evidence="2">Uncharacterized protein</fullName>
    </submittedName>
</protein>
<name>A0A8I2YLN9_9AGAM</name>
<comment type="caution">
    <text evidence="2">The sequence shown here is derived from an EMBL/GenBank/DDBJ whole genome shotgun (WGS) entry which is preliminary data.</text>
</comment>
<dbReference type="EMBL" id="JAGFBS010000020">
    <property type="protein sequence ID" value="KAG6373952.1"/>
    <property type="molecule type" value="Genomic_DNA"/>
</dbReference>
<evidence type="ECO:0000313" key="3">
    <source>
        <dbReference type="Proteomes" id="UP000683000"/>
    </source>
</evidence>
<accession>A0A8I2YLN9</accession>
<feature type="compositionally biased region" description="Polar residues" evidence="1">
    <location>
        <begin position="128"/>
        <end position="140"/>
    </location>
</feature>
<feature type="region of interest" description="Disordered" evidence="1">
    <location>
        <begin position="121"/>
        <end position="165"/>
    </location>
</feature>